<name>A0AAP0J157_9MAGN</name>
<evidence type="ECO:0000313" key="2">
    <source>
        <dbReference type="Proteomes" id="UP001419268"/>
    </source>
</evidence>
<dbReference type="EMBL" id="JBBNAG010000006">
    <property type="protein sequence ID" value="KAK9125682.1"/>
    <property type="molecule type" value="Genomic_DNA"/>
</dbReference>
<accession>A0AAP0J157</accession>
<dbReference type="Proteomes" id="UP001419268">
    <property type="component" value="Unassembled WGS sequence"/>
</dbReference>
<comment type="caution">
    <text evidence="1">The sequence shown here is derived from an EMBL/GenBank/DDBJ whole genome shotgun (WGS) entry which is preliminary data.</text>
</comment>
<keyword evidence="2" id="KW-1185">Reference proteome</keyword>
<sequence length="129" mass="14342">MDGLQETLPLKVLSVISHDSKEKIVHAHRVETRRAFMAYMGIYQHLLSFADGVADGNKDQVYYFTNGLTPSIGGTVVTTLPLTLQDANNCSLAWEAYIWMDPEEGYVMSSKARADQGEEKEESPTGLMI</sequence>
<organism evidence="1 2">
    <name type="scientific">Stephania cephalantha</name>
    <dbReference type="NCBI Taxonomy" id="152367"/>
    <lineage>
        <taxon>Eukaryota</taxon>
        <taxon>Viridiplantae</taxon>
        <taxon>Streptophyta</taxon>
        <taxon>Embryophyta</taxon>
        <taxon>Tracheophyta</taxon>
        <taxon>Spermatophyta</taxon>
        <taxon>Magnoliopsida</taxon>
        <taxon>Ranunculales</taxon>
        <taxon>Menispermaceae</taxon>
        <taxon>Menispermoideae</taxon>
        <taxon>Cissampelideae</taxon>
        <taxon>Stephania</taxon>
    </lineage>
</organism>
<gene>
    <name evidence="1" type="ORF">Scep_014528</name>
</gene>
<evidence type="ECO:0000313" key="1">
    <source>
        <dbReference type="EMBL" id="KAK9125682.1"/>
    </source>
</evidence>
<proteinExistence type="predicted"/>
<dbReference type="AlphaFoldDB" id="A0AAP0J157"/>
<protein>
    <submittedName>
        <fullName evidence="1">Uncharacterized protein</fullName>
    </submittedName>
</protein>
<reference evidence="1 2" key="1">
    <citation type="submission" date="2024-01" db="EMBL/GenBank/DDBJ databases">
        <title>Genome assemblies of Stephania.</title>
        <authorList>
            <person name="Yang L."/>
        </authorList>
    </citation>
    <scope>NUCLEOTIDE SEQUENCE [LARGE SCALE GENOMIC DNA]</scope>
    <source>
        <strain evidence="1">JXDWG</strain>
        <tissue evidence="1">Leaf</tissue>
    </source>
</reference>